<dbReference type="GO" id="GO:0003677">
    <property type="term" value="F:DNA binding"/>
    <property type="evidence" value="ECO:0007669"/>
    <property type="project" value="UniProtKB-KW"/>
</dbReference>
<evidence type="ECO:0000256" key="4">
    <source>
        <dbReference type="ARBA" id="ARBA00023125"/>
    </source>
</evidence>
<comment type="similarity">
    <text evidence="1">Belongs to the helicase family. RecQ subfamily.</text>
</comment>
<evidence type="ECO:0000313" key="12">
    <source>
        <dbReference type="Proteomes" id="UP000467700"/>
    </source>
</evidence>
<dbReference type="Pfam" id="PF00271">
    <property type="entry name" value="Helicase_C"/>
    <property type="match status" value="1"/>
</dbReference>
<evidence type="ECO:0000256" key="5">
    <source>
        <dbReference type="ARBA" id="ARBA00023235"/>
    </source>
</evidence>
<dbReference type="SUPFAM" id="SSF52540">
    <property type="entry name" value="P-loop containing nucleoside triphosphate hydrolases"/>
    <property type="match status" value="1"/>
</dbReference>
<dbReference type="SMART" id="SM00490">
    <property type="entry name" value="HELICc"/>
    <property type="match status" value="1"/>
</dbReference>
<keyword evidence="5" id="KW-0413">Isomerase</keyword>
<dbReference type="AlphaFoldDB" id="A0A8S0VZ98"/>
<evidence type="ECO:0000256" key="2">
    <source>
        <dbReference type="ARBA" id="ARBA00022741"/>
    </source>
</evidence>
<keyword evidence="3" id="KW-0067">ATP-binding</keyword>
<evidence type="ECO:0000256" key="1">
    <source>
        <dbReference type="ARBA" id="ARBA00005446"/>
    </source>
</evidence>
<dbReference type="EMBL" id="CACVBS010000066">
    <property type="protein sequence ID" value="CAA7268204.1"/>
    <property type="molecule type" value="Genomic_DNA"/>
</dbReference>
<dbReference type="GO" id="GO:0043138">
    <property type="term" value="F:3'-5' DNA helicase activity"/>
    <property type="evidence" value="ECO:0007669"/>
    <property type="project" value="UniProtKB-EC"/>
</dbReference>
<keyword evidence="12" id="KW-1185">Reference proteome</keyword>
<evidence type="ECO:0000256" key="6">
    <source>
        <dbReference type="ARBA" id="ARBA00034617"/>
    </source>
</evidence>
<dbReference type="PANTHER" id="PTHR13710:SF105">
    <property type="entry name" value="ATP-DEPENDENT DNA HELICASE Q1"/>
    <property type="match status" value="1"/>
</dbReference>
<dbReference type="EC" id="5.6.2.4" evidence="7"/>
<dbReference type="GO" id="GO:0009378">
    <property type="term" value="F:four-way junction helicase activity"/>
    <property type="evidence" value="ECO:0007669"/>
    <property type="project" value="TreeGrafter"/>
</dbReference>
<dbReference type="PROSITE" id="PS51192">
    <property type="entry name" value="HELICASE_ATP_BIND_1"/>
    <property type="match status" value="1"/>
</dbReference>
<dbReference type="Gene3D" id="3.40.50.300">
    <property type="entry name" value="P-loop containing nucleotide triphosphate hydrolases"/>
    <property type="match status" value="2"/>
</dbReference>
<dbReference type="GO" id="GO:0000724">
    <property type="term" value="P:double-strand break repair via homologous recombination"/>
    <property type="evidence" value="ECO:0007669"/>
    <property type="project" value="TreeGrafter"/>
</dbReference>
<evidence type="ECO:0000313" key="11">
    <source>
        <dbReference type="EMBL" id="CAA7268204.1"/>
    </source>
</evidence>
<comment type="catalytic activity">
    <reaction evidence="6">
        <text>Couples ATP hydrolysis with the unwinding of duplex DNA by translocating in the 3'-5' direction.</text>
        <dbReference type="EC" id="5.6.2.4"/>
    </reaction>
</comment>
<keyword evidence="2" id="KW-0547">Nucleotide-binding</keyword>
<comment type="caution">
    <text evidence="11">The sequence shown here is derived from an EMBL/GenBank/DDBJ whole genome shotgun (WGS) entry which is preliminary data.</text>
</comment>
<dbReference type="GO" id="GO:0005524">
    <property type="term" value="F:ATP binding"/>
    <property type="evidence" value="ECO:0007669"/>
    <property type="project" value="UniProtKB-KW"/>
</dbReference>
<accession>A0A8S0VZ98</accession>
<evidence type="ECO:0000256" key="8">
    <source>
        <dbReference type="SAM" id="MobiDB-lite"/>
    </source>
</evidence>
<proteinExistence type="inferred from homology"/>
<feature type="domain" description="Helicase C-terminal" evidence="10">
    <location>
        <begin position="210"/>
        <end position="379"/>
    </location>
</feature>
<evidence type="ECO:0000256" key="3">
    <source>
        <dbReference type="ARBA" id="ARBA00022840"/>
    </source>
</evidence>
<dbReference type="InterPro" id="IPR011545">
    <property type="entry name" value="DEAD/DEAH_box_helicase_dom"/>
</dbReference>
<evidence type="ECO:0000259" key="10">
    <source>
        <dbReference type="PROSITE" id="PS51194"/>
    </source>
</evidence>
<protein>
    <recommendedName>
        <fullName evidence="7">DNA 3'-5' helicase</fullName>
        <ecNumber evidence="7">5.6.2.4</ecNumber>
    </recommendedName>
</protein>
<evidence type="ECO:0000256" key="7">
    <source>
        <dbReference type="ARBA" id="ARBA00034808"/>
    </source>
</evidence>
<dbReference type="PROSITE" id="PS51194">
    <property type="entry name" value="HELICASE_CTER"/>
    <property type="match status" value="1"/>
</dbReference>
<dbReference type="Pfam" id="PF00270">
    <property type="entry name" value="DEAD"/>
    <property type="match status" value="1"/>
</dbReference>
<feature type="region of interest" description="Disordered" evidence="8">
    <location>
        <begin position="347"/>
        <end position="375"/>
    </location>
</feature>
<dbReference type="GO" id="GO:0005737">
    <property type="term" value="C:cytoplasm"/>
    <property type="evidence" value="ECO:0007669"/>
    <property type="project" value="TreeGrafter"/>
</dbReference>
<keyword evidence="4" id="KW-0238">DNA-binding</keyword>
<dbReference type="SMART" id="SM00487">
    <property type="entry name" value="DEXDc"/>
    <property type="match status" value="1"/>
</dbReference>
<dbReference type="InterPro" id="IPR014001">
    <property type="entry name" value="Helicase_ATP-bd"/>
</dbReference>
<dbReference type="InterPro" id="IPR001650">
    <property type="entry name" value="Helicase_C-like"/>
</dbReference>
<dbReference type="OrthoDB" id="10261556at2759"/>
<organism evidence="11 12">
    <name type="scientific">Cyclocybe aegerita</name>
    <name type="common">Black poplar mushroom</name>
    <name type="synonym">Agrocybe aegerita</name>
    <dbReference type="NCBI Taxonomy" id="1973307"/>
    <lineage>
        <taxon>Eukaryota</taxon>
        <taxon>Fungi</taxon>
        <taxon>Dikarya</taxon>
        <taxon>Basidiomycota</taxon>
        <taxon>Agaricomycotina</taxon>
        <taxon>Agaricomycetes</taxon>
        <taxon>Agaricomycetidae</taxon>
        <taxon>Agaricales</taxon>
        <taxon>Agaricineae</taxon>
        <taxon>Bolbitiaceae</taxon>
        <taxon>Cyclocybe</taxon>
    </lineage>
</organism>
<feature type="domain" description="Helicase ATP-binding" evidence="9">
    <location>
        <begin position="4"/>
        <end position="181"/>
    </location>
</feature>
<reference evidence="11 12" key="1">
    <citation type="submission" date="2020-01" db="EMBL/GenBank/DDBJ databases">
        <authorList>
            <person name="Gupta K D."/>
        </authorList>
    </citation>
    <scope>NUCLEOTIDE SEQUENCE [LARGE SCALE GENOMIC DNA]</scope>
</reference>
<dbReference type="PANTHER" id="PTHR13710">
    <property type="entry name" value="DNA HELICASE RECQ FAMILY MEMBER"/>
    <property type="match status" value="1"/>
</dbReference>
<evidence type="ECO:0000259" key="9">
    <source>
        <dbReference type="PROSITE" id="PS51192"/>
    </source>
</evidence>
<dbReference type="InterPro" id="IPR027417">
    <property type="entry name" value="P-loop_NTPase"/>
</dbReference>
<gene>
    <name evidence="11" type="ORF">AAE3_LOCUS10375</name>
</gene>
<dbReference type="GO" id="GO:0005694">
    <property type="term" value="C:chromosome"/>
    <property type="evidence" value="ECO:0007669"/>
    <property type="project" value="TreeGrafter"/>
</dbReference>
<name>A0A8S0VZ98_CYCAE</name>
<sequence>MDAINAQLEMRDVLVHAGTGTGKTAIAAGPHVHPSAKGKVLIMVSPLIALHDEMVDTFREEFKLVATAVNSSNGGCITEKLKSIVKGDTQIILISPELLLSRRFIKEVLKNTEFKKRVLSVIIDEAHVISHWGSGFRKKYSKLGIIRSFLLKLTPIVALSATLPARVRREVLWVLRFDQKNFLDIDIGNDQPNVSIVIRGIQHPLNTYADLDFVINKLAEWPDDILKSFIYCDSIAMGTEIIDHLTDLLPEHLQDVGIIRPYNACFSKKYRRAAMRAFKEGSVRILVCTDAAGMGCNIPDVDLVVQWKLPTSVSAFVQWAGRAARSHDHLGLAVLLVEPSTYSIMLDEKGNKPDATPSGTDKTKTKKAASTPAEKAKAAELKKLKKNHAKVRGVQRGSLGGRHNTILAPVEEGSWAVIYGHVLVAVPSVPCCDICCPELLNHTRPGKKPKNMRAKVVKRGEPCQLVIDAVVAWCSKIKARDFKDALFASDGLVSDEVVDLLANVGPIQCPEQLSAAVSGQWGWEETYGDKLLQELLKLDIPPLIPLPTAPKAALKRPVVNGQEQGAVVTKKQKKTVKATQTANDLTGAQPLFVIEGYSQSPQMCRVCHLLEVLEEGEVQEHWMK</sequence>
<dbReference type="Proteomes" id="UP000467700">
    <property type="component" value="Unassembled WGS sequence"/>
</dbReference>